<evidence type="ECO:0000313" key="3">
    <source>
        <dbReference type="EMBL" id="MBW0492666.1"/>
    </source>
</evidence>
<dbReference type="OrthoDB" id="3227343at2759"/>
<sequence length="171" mass="19681">MDWVTALVPGGKENFNSCLFIVDRYSKCVRCLSFHMEDTEMDTFLLFWNNIIATCGVPKNIIGDRDTKFTSEVFTNLYDMLCTKIAFLKAYHPHKDGLAETRIQKMEDIIRRFCAYGIEYKDHEGYTHDSVTLLPEVQLAYNTSQDSTTGSSPSLAENIWNPLLPLYHLHL</sequence>
<dbReference type="InterPro" id="IPR012337">
    <property type="entry name" value="RNaseH-like_sf"/>
</dbReference>
<dbReference type="AlphaFoldDB" id="A0A9Q3D2B4"/>
<dbReference type="GO" id="GO:0005634">
    <property type="term" value="C:nucleus"/>
    <property type="evidence" value="ECO:0007669"/>
    <property type="project" value="UniProtKB-ARBA"/>
</dbReference>
<feature type="domain" description="Integrase catalytic" evidence="2">
    <location>
        <begin position="1"/>
        <end position="161"/>
    </location>
</feature>
<dbReference type="PANTHER" id="PTHR37984:SF5">
    <property type="entry name" value="PROTEIN NYNRIN-LIKE"/>
    <property type="match status" value="1"/>
</dbReference>
<comment type="caution">
    <text evidence="3">The sequence shown here is derived from an EMBL/GenBank/DDBJ whole genome shotgun (WGS) entry which is preliminary data.</text>
</comment>
<dbReference type="InterPro" id="IPR001584">
    <property type="entry name" value="Integrase_cat-core"/>
</dbReference>
<dbReference type="InterPro" id="IPR036397">
    <property type="entry name" value="RNaseH_sf"/>
</dbReference>
<dbReference type="GO" id="GO:0015074">
    <property type="term" value="P:DNA integration"/>
    <property type="evidence" value="ECO:0007669"/>
    <property type="project" value="InterPro"/>
</dbReference>
<dbReference type="EMBL" id="AVOT02011699">
    <property type="protein sequence ID" value="MBW0492666.1"/>
    <property type="molecule type" value="Genomic_DNA"/>
</dbReference>
<proteinExistence type="predicted"/>
<dbReference type="GO" id="GO:0003723">
    <property type="term" value="F:RNA binding"/>
    <property type="evidence" value="ECO:0007669"/>
    <property type="project" value="UniProtKB-KW"/>
</dbReference>
<organism evidence="3 4">
    <name type="scientific">Austropuccinia psidii MF-1</name>
    <dbReference type="NCBI Taxonomy" id="1389203"/>
    <lineage>
        <taxon>Eukaryota</taxon>
        <taxon>Fungi</taxon>
        <taxon>Dikarya</taxon>
        <taxon>Basidiomycota</taxon>
        <taxon>Pucciniomycotina</taxon>
        <taxon>Pucciniomycetes</taxon>
        <taxon>Pucciniales</taxon>
        <taxon>Sphaerophragmiaceae</taxon>
        <taxon>Austropuccinia</taxon>
    </lineage>
</organism>
<evidence type="ECO:0000256" key="1">
    <source>
        <dbReference type="ARBA" id="ARBA00022884"/>
    </source>
</evidence>
<evidence type="ECO:0000313" key="4">
    <source>
        <dbReference type="Proteomes" id="UP000765509"/>
    </source>
</evidence>
<gene>
    <name evidence="3" type="ORF">O181_032381</name>
</gene>
<dbReference type="Proteomes" id="UP000765509">
    <property type="component" value="Unassembled WGS sequence"/>
</dbReference>
<dbReference type="PROSITE" id="PS50994">
    <property type="entry name" value="INTEGRASE"/>
    <property type="match status" value="1"/>
</dbReference>
<name>A0A9Q3D2B4_9BASI</name>
<dbReference type="SUPFAM" id="SSF53098">
    <property type="entry name" value="Ribonuclease H-like"/>
    <property type="match status" value="1"/>
</dbReference>
<keyword evidence="4" id="KW-1185">Reference proteome</keyword>
<keyword evidence="1" id="KW-0694">RNA-binding</keyword>
<dbReference type="PANTHER" id="PTHR37984">
    <property type="entry name" value="PROTEIN CBG26694"/>
    <property type="match status" value="1"/>
</dbReference>
<dbReference type="InterPro" id="IPR050951">
    <property type="entry name" value="Retrovirus_Pol_polyprotein"/>
</dbReference>
<reference evidence="3" key="1">
    <citation type="submission" date="2021-03" db="EMBL/GenBank/DDBJ databases">
        <title>Draft genome sequence of rust myrtle Austropuccinia psidii MF-1, a brazilian biotype.</title>
        <authorList>
            <person name="Quecine M.C."/>
            <person name="Pachon D.M.R."/>
            <person name="Bonatelli M.L."/>
            <person name="Correr F.H."/>
            <person name="Franceschini L.M."/>
            <person name="Leite T.F."/>
            <person name="Margarido G.R.A."/>
            <person name="Almeida C.A."/>
            <person name="Ferrarezi J.A."/>
            <person name="Labate C.A."/>
        </authorList>
    </citation>
    <scope>NUCLEOTIDE SEQUENCE</scope>
    <source>
        <strain evidence="3">MF-1</strain>
    </source>
</reference>
<protein>
    <recommendedName>
        <fullName evidence="2">Integrase catalytic domain-containing protein</fullName>
    </recommendedName>
</protein>
<evidence type="ECO:0000259" key="2">
    <source>
        <dbReference type="PROSITE" id="PS50994"/>
    </source>
</evidence>
<dbReference type="Gene3D" id="3.30.420.10">
    <property type="entry name" value="Ribonuclease H-like superfamily/Ribonuclease H"/>
    <property type="match status" value="1"/>
</dbReference>
<accession>A0A9Q3D2B4</accession>